<sequence length="335" mass="38365">MLIIFLIKAPVIHNKVTIMKFSSRINSFRSRPELFNADNKMDTCDLITRMGNVDGLTHIELNYPEHFIGQDKKIIKQCITDNGLKVSGIALRYNKDFIDGEFTNPDSVLRDKAIETTLEAAEVCKFLGGTTVTLWFGYDGYDYPFQQDYFRAYELLVNALRKVTSAHPDLQFSFEYKPYEPRTFSYISDVSSTLMLIDDVGNDNLGITLDFCHMIMKKENPAFSLFQSARKNRLVGFHLNDGYGHFDDGLMLGSVHLLQTLEYIYYAKRVNFNGLIYFDTFPSREDPVAECALNIRMYKALSDFIDQLSIPEIEAMIKSQDALKVQGMLLSMIAK</sequence>
<dbReference type="InterPro" id="IPR036237">
    <property type="entry name" value="Xyl_isomerase-like_sf"/>
</dbReference>
<evidence type="ECO:0000256" key="3">
    <source>
        <dbReference type="ARBA" id="ARBA00023235"/>
    </source>
</evidence>
<dbReference type="InterPro" id="IPR013022">
    <property type="entry name" value="Xyl_isomerase-like_TIM-brl"/>
</dbReference>
<keyword evidence="1" id="KW-0479">Metal-binding</keyword>
<dbReference type="Pfam" id="PF01261">
    <property type="entry name" value="AP_endonuc_2"/>
    <property type="match status" value="1"/>
</dbReference>
<keyword evidence="2" id="KW-0464">Manganese</keyword>
<dbReference type="Gene3D" id="3.20.20.150">
    <property type="entry name" value="Divalent-metal-dependent TIM barrel enzymes"/>
    <property type="match status" value="1"/>
</dbReference>
<protein>
    <recommendedName>
        <fullName evidence="4">Xylose isomerase-like TIM barrel domain-containing protein</fullName>
    </recommendedName>
</protein>
<evidence type="ECO:0000259" key="4">
    <source>
        <dbReference type="Pfam" id="PF01261"/>
    </source>
</evidence>
<feature type="domain" description="Xylose isomerase-like TIM barrel" evidence="4">
    <location>
        <begin position="66"/>
        <end position="282"/>
    </location>
</feature>
<evidence type="ECO:0000313" key="6">
    <source>
        <dbReference type="Proteomes" id="UP000001599"/>
    </source>
</evidence>
<dbReference type="PANTHER" id="PTHR30268:SF0">
    <property type="entry name" value="L-RHAMNOSE ISOMERASE"/>
    <property type="match status" value="1"/>
</dbReference>
<dbReference type="GO" id="GO:0016853">
    <property type="term" value="F:isomerase activity"/>
    <property type="evidence" value="ECO:0007669"/>
    <property type="project" value="UniProtKB-KW"/>
</dbReference>
<gene>
    <name evidence="5" type="ordered locus">SPC_3669</name>
</gene>
<reference evidence="5 6" key="1">
    <citation type="journal article" date="2009" name="PLoS ONE">
        <title>Salmonella paratyphi C: genetic divergence from Salmonella choleraesuis and pathogenic convergence with Salmonella typhi.</title>
        <authorList>
            <person name="Liu W.-Q."/>
            <person name="Feng Y."/>
            <person name="Wang Y."/>
            <person name="Zou Q.-H."/>
            <person name="Chen F."/>
            <person name="Guo J.-T."/>
            <person name="Peng Y.-H."/>
            <person name="Jin Y."/>
            <person name="Li Y.-G."/>
            <person name="Hu S.-N."/>
            <person name="Johnston R.N."/>
            <person name="Liu G.-R."/>
            <person name="Liu S.-L."/>
        </authorList>
    </citation>
    <scope>NUCLEOTIDE SEQUENCE [LARGE SCALE GENOMIC DNA]</scope>
    <source>
        <strain evidence="5 6">RKS4594</strain>
    </source>
</reference>
<dbReference type="GO" id="GO:0046872">
    <property type="term" value="F:metal ion binding"/>
    <property type="evidence" value="ECO:0007669"/>
    <property type="project" value="UniProtKB-KW"/>
</dbReference>
<name>C0Q154_SALPC</name>
<dbReference type="Proteomes" id="UP000001599">
    <property type="component" value="Chromosome"/>
</dbReference>
<dbReference type="KEGG" id="sei:SPC_3669"/>
<evidence type="ECO:0000256" key="2">
    <source>
        <dbReference type="ARBA" id="ARBA00023211"/>
    </source>
</evidence>
<dbReference type="PANTHER" id="PTHR30268">
    <property type="entry name" value="L-RHAMNOSE ISOMERASE"/>
    <property type="match status" value="1"/>
</dbReference>
<evidence type="ECO:0000313" key="5">
    <source>
        <dbReference type="EMBL" id="ACN47750.1"/>
    </source>
</evidence>
<dbReference type="EMBL" id="CP000857">
    <property type="protein sequence ID" value="ACN47750.1"/>
    <property type="molecule type" value="Genomic_DNA"/>
</dbReference>
<keyword evidence="3" id="KW-0413">Isomerase</keyword>
<organism evidence="5 6">
    <name type="scientific">Salmonella paratyphi C (strain RKS4594)</name>
    <dbReference type="NCBI Taxonomy" id="476213"/>
    <lineage>
        <taxon>Bacteria</taxon>
        <taxon>Pseudomonadati</taxon>
        <taxon>Pseudomonadota</taxon>
        <taxon>Gammaproteobacteria</taxon>
        <taxon>Enterobacterales</taxon>
        <taxon>Enterobacteriaceae</taxon>
        <taxon>Salmonella</taxon>
    </lineage>
</organism>
<evidence type="ECO:0000256" key="1">
    <source>
        <dbReference type="ARBA" id="ARBA00022723"/>
    </source>
</evidence>
<accession>C0Q154</accession>
<proteinExistence type="predicted"/>
<dbReference type="InterPro" id="IPR050337">
    <property type="entry name" value="L-rhamnose_isomerase"/>
</dbReference>
<dbReference type="SUPFAM" id="SSF51658">
    <property type="entry name" value="Xylose isomerase-like"/>
    <property type="match status" value="1"/>
</dbReference>
<dbReference type="AlphaFoldDB" id="C0Q154"/>
<dbReference type="HOGENOM" id="CLU_072264_0_0_6"/>